<protein>
    <submittedName>
        <fullName evidence="1">Uncharacterized protein</fullName>
    </submittedName>
</protein>
<dbReference type="Proteomes" id="UP000093898">
    <property type="component" value="Unassembled WGS sequence"/>
</dbReference>
<sequence length="71" mass="7319">MAAGLGFGSGIASAAPAVDPGMIPMDHGWGWGGDDWDGHHGHGRGWDGNRGWGPGYFPPPCLTVPYVTICA</sequence>
<dbReference type="AlphaFoldDB" id="A0A1A3GUC4"/>
<comment type="caution">
    <text evidence="1">The sequence shown here is derived from an EMBL/GenBank/DDBJ whole genome shotgun (WGS) entry which is preliminary data.</text>
</comment>
<organism evidence="1 2">
    <name type="scientific">Mycolicibacterium mucogenicum</name>
    <name type="common">Mycobacterium mucogenicum</name>
    <dbReference type="NCBI Taxonomy" id="56689"/>
    <lineage>
        <taxon>Bacteria</taxon>
        <taxon>Bacillati</taxon>
        <taxon>Actinomycetota</taxon>
        <taxon>Actinomycetes</taxon>
        <taxon>Mycobacteriales</taxon>
        <taxon>Mycobacteriaceae</taxon>
        <taxon>Mycolicibacterium</taxon>
    </lineage>
</organism>
<evidence type="ECO:0000313" key="1">
    <source>
        <dbReference type="EMBL" id="OBJ38939.1"/>
    </source>
</evidence>
<dbReference type="EMBL" id="LZLC01000188">
    <property type="protein sequence ID" value="OBJ38939.1"/>
    <property type="molecule type" value="Genomic_DNA"/>
</dbReference>
<dbReference type="STRING" id="56689.GCA_001291445_02583"/>
<name>A0A1A3GUC4_MYCMU</name>
<gene>
    <name evidence="1" type="ORF">A5630_28220</name>
</gene>
<evidence type="ECO:0000313" key="2">
    <source>
        <dbReference type="Proteomes" id="UP000093898"/>
    </source>
</evidence>
<accession>A0A1A3GUC4</accession>
<proteinExistence type="predicted"/>
<reference evidence="1 2" key="1">
    <citation type="submission" date="2016-06" db="EMBL/GenBank/DDBJ databases">
        <authorList>
            <person name="Kjaerup R.B."/>
            <person name="Dalgaard T.S."/>
            <person name="Juul-Madsen H.R."/>
        </authorList>
    </citation>
    <scope>NUCLEOTIDE SEQUENCE [LARGE SCALE GENOMIC DNA]</scope>
    <source>
        <strain evidence="1 2">1127319.6</strain>
    </source>
</reference>